<accession>A0A4D7JT63</accession>
<dbReference type="PANTHER" id="PTHR13767:SF2">
    <property type="entry name" value="PSEUDOURIDYLATE SYNTHASE TRUB1"/>
    <property type="match status" value="1"/>
</dbReference>
<keyword evidence="4 5" id="KW-0413">Isomerase</keyword>
<evidence type="ECO:0000313" key="8">
    <source>
        <dbReference type="EMBL" id="QCK15872.1"/>
    </source>
</evidence>
<dbReference type="Gene3D" id="3.30.2350.10">
    <property type="entry name" value="Pseudouridine synthase"/>
    <property type="match status" value="1"/>
</dbReference>
<dbReference type="InterPro" id="IPR002501">
    <property type="entry name" value="PsdUridine_synth_N"/>
</dbReference>
<dbReference type="InterPro" id="IPR032819">
    <property type="entry name" value="TruB_C"/>
</dbReference>
<gene>
    <name evidence="5 8" type="primary">truB</name>
    <name evidence="8" type="ORF">DCC35_14520</name>
</gene>
<dbReference type="SUPFAM" id="SSF55120">
    <property type="entry name" value="Pseudouridine synthase"/>
    <property type="match status" value="1"/>
</dbReference>
<dbReference type="GO" id="GO:0160148">
    <property type="term" value="F:tRNA pseudouridine(55) synthase activity"/>
    <property type="evidence" value="ECO:0007669"/>
    <property type="project" value="UniProtKB-EC"/>
</dbReference>
<feature type="active site" description="Nucleophile" evidence="5">
    <location>
        <position position="49"/>
    </location>
</feature>
<dbReference type="Pfam" id="PF01509">
    <property type="entry name" value="TruB_N"/>
    <property type="match status" value="1"/>
</dbReference>
<dbReference type="HAMAP" id="MF_01080">
    <property type="entry name" value="TruB_bact"/>
    <property type="match status" value="1"/>
</dbReference>
<dbReference type="OrthoDB" id="9802309at2"/>
<evidence type="ECO:0000259" key="7">
    <source>
        <dbReference type="Pfam" id="PF16198"/>
    </source>
</evidence>
<keyword evidence="3 5" id="KW-0819">tRNA processing</keyword>
<organism evidence="8 9">
    <name type="scientific">Mangrovivirga cuniculi</name>
    <dbReference type="NCBI Taxonomy" id="2715131"/>
    <lineage>
        <taxon>Bacteria</taxon>
        <taxon>Pseudomonadati</taxon>
        <taxon>Bacteroidota</taxon>
        <taxon>Cytophagia</taxon>
        <taxon>Cytophagales</taxon>
        <taxon>Mangrovivirgaceae</taxon>
        <taxon>Mangrovivirga</taxon>
    </lineage>
</organism>
<evidence type="ECO:0000256" key="4">
    <source>
        <dbReference type="ARBA" id="ARBA00023235"/>
    </source>
</evidence>
<evidence type="ECO:0000256" key="5">
    <source>
        <dbReference type="HAMAP-Rule" id="MF_01080"/>
    </source>
</evidence>
<dbReference type="AlphaFoldDB" id="A0A4D7JT63"/>
<protein>
    <recommendedName>
        <fullName evidence="5">tRNA pseudouridine synthase B</fullName>
        <ecNumber evidence="5">5.4.99.25</ecNumber>
    </recommendedName>
    <alternativeName>
        <fullName evidence="5">tRNA pseudouridine(55) synthase</fullName>
        <shortName evidence="5">Psi55 synthase</shortName>
    </alternativeName>
    <alternativeName>
        <fullName evidence="5">tRNA pseudouridylate synthase</fullName>
    </alternativeName>
    <alternativeName>
        <fullName evidence="5">tRNA-uridine isomerase</fullName>
    </alternativeName>
</protein>
<dbReference type="EMBL" id="CP028923">
    <property type="protein sequence ID" value="QCK15872.1"/>
    <property type="molecule type" value="Genomic_DNA"/>
</dbReference>
<dbReference type="Proteomes" id="UP000298616">
    <property type="component" value="Chromosome"/>
</dbReference>
<evidence type="ECO:0000256" key="1">
    <source>
        <dbReference type="ARBA" id="ARBA00000385"/>
    </source>
</evidence>
<dbReference type="InterPro" id="IPR020103">
    <property type="entry name" value="PsdUridine_synth_cat_dom_sf"/>
</dbReference>
<name>A0A4D7JT63_9BACT</name>
<evidence type="ECO:0000313" key="9">
    <source>
        <dbReference type="Proteomes" id="UP000298616"/>
    </source>
</evidence>
<dbReference type="PANTHER" id="PTHR13767">
    <property type="entry name" value="TRNA-PSEUDOURIDINE SYNTHASE"/>
    <property type="match status" value="1"/>
</dbReference>
<dbReference type="RefSeq" id="WP_137091470.1">
    <property type="nucleotide sequence ID" value="NZ_CP028923.1"/>
</dbReference>
<comment type="catalytic activity">
    <reaction evidence="1 5">
        <text>uridine(55) in tRNA = pseudouridine(55) in tRNA</text>
        <dbReference type="Rhea" id="RHEA:42532"/>
        <dbReference type="Rhea" id="RHEA-COMP:10101"/>
        <dbReference type="Rhea" id="RHEA-COMP:10102"/>
        <dbReference type="ChEBI" id="CHEBI:65314"/>
        <dbReference type="ChEBI" id="CHEBI:65315"/>
        <dbReference type="EC" id="5.4.99.25"/>
    </reaction>
</comment>
<dbReference type="Pfam" id="PF16198">
    <property type="entry name" value="TruB_C_2"/>
    <property type="match status" value="1"/>
</dbReference>
<feature type="domain" description="tRNA pseudouridylate synthase B C-terminal" evidence="7">
    <location>
        <begin position="183"/>
        <end position="217"/>
    </location>
</feature>
<evidence type="ECO:0000256" key="2">
    <source>
        <dbReference type="ARBA" id="ARBA00005642"/>
    </source>
</evidence>
<proteinExistence type="inferred from homology"/>
<dbReference type="GO" id="GO:1990481">
    <property type="term" value="P:mRNA pseudouridine synthesis"/>
    <property type="evidence" value="ECO:0007669"/>
    <property type="project" value="TreeGrafter"/>
</dbReference>
<dbReference type="GO" id="GO:0031119">
    <property type="term" value="P:tRNA pseudouridine synthesis"/>
    <property type="evidence" value="ECO:0007669"/>
    <property type="project" value="UniProtKB-UniRule"/>
</dbReference>
<dbReference type="KEGG" id="fpf:DCC35_14520"/>
<dbReference type="EC" id="5.4.99.25" evidence="5"/>
<evidence type="ECO:0000259" key="6">
    <source>
        <dbReference type="Pfam" id="PF01509"/>
    </source>
</evidence>
<reference evidence="8 9" key="1">
    <citation type="submission" date="2018-04" db="EMBL/GenBank/DDBJ databases">
        <title>Complete genome uncultured novel isolate.</title>
        <authorList>
            <person name="Merlino G."/>
        </authorList>
    </citation>
    <scope>NUCLEOTIDE SEQUENCE [LARGE SCALE GENOMIC DNA]</scope>
    <source>
        <strain evidence="9">R1DC9</strain>
    </source>
</reference>
<evidence type="ECO:0000256" key="3">
    <source>
        <dbReference type="ARBA" id="ARBA00022694"/>
    </source>
</evidence>
<keyword evidence="9" id="KW-1185">Reference proteome</keyword>
<sequence length="246" mass="28042">MRKAIPTPYFDDGQVICIDKPYEWTSFDVIKKIRFGLKIKKVGHAGTLDPLATGLLVICTGKKTKEIEKYQAEEKEYICDMVLGKTTPSVDLETDFDSETTTDHLSIEKIIEIVNSFKGEIDQVPPIFSAIKVDGERVYEKARKGESVELKSRKVTIREIEVIKLNNPDIQIRIVCSKGTYIRSLVRDIGEKLDVGAYMKGLVRTRIGNFTLDEAVSPEKYVEKNKSRVNFPDKNSFMDTISRYYN</sequence>
<feature type="domain" description="Pseudouridine synthase II N-terminal" evidence="6">
    <location>
        <begin position="37"/>
        <end position="182"/>
    </location>
</feature>
<comment type="function">
    <text evidence="5">Responsible for synthesis of pseudouridine from uracil-55 in the psi GC loop of transfer RNAs.</text>
</comment>
<dbReference type="InterPro" id="IPR014780">
    <property type="entry name" value="tRNA_psdUridine_synth_TruB"/>
</dbReference>
<comment type="similarity">
    <text evidence="2 5">Belongs to the pseudouridine synthase TruB family. Type 1 subfamily.</text>
</comment>
<dbReference type="CDD" id="cd02573">
    <property type="entry name" value="PseudoU_synth_EcTruB"/>
    <property type="match status" value="1"/>
</dbReference>
<dbReference type="NCBIfam" id="TIGR00431">
    <property type="entry name" value="TruB"/>
    <property type="match status" value="1"/>
</dbReference>
<dbReference type="GO" id="GO:0003723">
    <property type="term" value="F:RNA binding"/>
    <property type="evidence" value="ECO:0007669"/>
    <property type="project" value="InterPro"/>
</dbReference>